<dbReference type="GeneID" id="18817611"/>
<dbReference type="InterPro" id="IPR052618">
    <property type="entry name" value="ComplexI_NDUFA12"/>
</dbReference>
<dbReference type="Pfam" id="PF05071">
    <property type="entry name" value="NDUFA12"/>
    <property type="match status" value="1"/>
</dbReference>
<dbReference type="InterPro" id="IPR007763">
    <property type="entry name" value="NDUFA12"/>
</dbReference>
<feature type="compositionally biased region" description="Basic and acidic residues" evidence="2">
    <location>
        <begin position="141"/>
        <end position="151"/>
    </location>
</feature>
<sequence>MSLFARLWQRIGTGARFVGKDLEGNKFYERPSSTDDPLRTKRSVKYRNPDDMWHYIGGGRRLPVQWSTWLTHTRPNPPTIEVRLGFDDECTCLDASGLEELHFDLARQQRVVLNAAILEAKDRDERARTAIGPEDPPTLPHLEDSRSRTEIPEGLGRLDPVSQEPTRVNPPRAPGNAKEHMKGTEGVSRPRHHATSDEPQPWVPKSRAR</sequence>
<dbReference type="HOGENOM" id="CLU_100704_0_0_1"/>
<organism>
    <name type="scientific">Serpula lacrymans var. lacrymans (strain S7.9)</name>
    <name type="common">Dry rot fungus</name>
    <dbReference type="NCBI Taxonomy" id="578457"/>
    <lineage>
        <taxon>Eukaryota</taxon>
        <taxon>Fungi</taxon>
        <taxon>Dikarya</taxon>
        <taxon>Basidiomycota</taxon>
        <taxon>Agaricomycotina</taxon>
        <taxon>Agaricomycetes</taxon>
        <taxon>Agaricomycetidae</taxon>
        <taxon>Boletales</taxon>
        <taxon>Coniophorineae</taxon>
        <taxon>Serpulaceae</taxon>
        <taxon>Serpula</taxon>
    </lineage>
</organism>
<proteinExistence type="inferred from homology"/>
<comment type="similarity">
    <text evidence="1">Belongs to the complex I NDUFA12 subunit family.</text>
</comment>
<gene>
    <name evidence="3" type="ORF">SERLADRAFT_457930</name>
</gene>
<evidence type="ECO:0000256" key="1">
    <source>
        <dbReference type="ARBA" id="ARBA00007355"/>
    </source>
</evidence>
<dbReference type="GO" id="GO:0045271">
    <property type="term" value="C:respiratory chain complex I"/>
    <property type="evidence" value="ECO:0007669"/>
    <property type="project" value="InterPro"/>
</dbReference>
<evidence type="ECO:0000313" key="3">
    <source>
        <dbReference type="EMBL" id="EGO29739.1"/>
    </source>
</evidence>
<protein>
    <recommendedName>
        <fullName evidence="4">NADH dehydrogenase [ubiquinone] 1 alpha subcomplex subunit</fullName>
    </recommendedName>
</protein>
<feature type="region of interest" description="Disordered" evidence="2">
    <location>
        <begin position="126"/>
        <end position="209"/>
    </location>
</feature>
<dbReference type="RefSeq" id="XP_007313981.1">
    <property type="nucleotide sequence ID" value="XM_007313919.1"/>
</dbReference>
<evidence type="ECO:0000256" key="2">
    <source>
        <dbReference type="SAM" id="MobiDB-lite"/>
    </source>
</evidence>
<dbReference type="AlphaFoldDB" id="F8NI17"/>
<evidence type="ECO:0008006" key="4">
    <source>
        <dbReference type="Google" id="ProtNLM"/>
    </source>
</evidence>
<name>F8NI17_SERL9</name>
<dbReference type="Proteomes" id="UP000008064">
    <property type="component" value="Unassembled WGS sequence"/>
</dbReference>
<dbReference type="OrthoDB" id="10255576at2759"/>
<dbReference type="EMBL" id="GL945429">
    <property type="protein sequence ID" value="EGO29739.1"/>
    <property type="molecule type" value="Genomic_DNA"/>
</dbReference>
<dbReference type="GO" id="GO:0005739">
    <property type="term" value="C:mitochondrion"/>
    <property type="evidence" value="ECO:0007669"/>
    <property type="project" value="TreeGrafter"/>
</dbReference>
<dbReference type="PANTHER" id="PTHR32470:SF2">
    <property type="entry name" value="NADH DEHYDROGENASE [UBIQUINONE] 1 ALPHA SUBCOMPLEX ASSEMBLY FACTOR 2"/>
    <property type="match status" value="1"/>
</dbReference>
<dbReference type="GO" id="GO:0032981">
    <property type="term" value="P:mitochondrial respiratory chain complex I assembly"/>
    <property type="evidence" value="ECO:0007669"/>
    <property type="project" value="TreeGrafter"/>
</dbReference>
<reference evidence="3" key="1">
    <citation type="submission" date="2011-04" db="EMBL/GenBank/DDBJ databases">
        <title>Evolution of plant cell wall degrading machinery underlies the functional diversity of forest fungi.</title>
        <authorList>
            <consortium name="US DOE Joint Genome Institute (JGI-PGF)"/>
            <person name="Eastwood D.C."/>
            <person name="Floudas D."/>
            <person name="Binder M."/>
            <person name="Majcherczyk A."/>
            <person name="Schneider P."/>
            <person name="Aerts A."/>
            <person name="Asiegbu F.O."/>
            <person name="Baker S.E."/>
            <person name="Barry K."/>
            <person name="Bendiksby M."/>
            <person name="Blumentritt M."/>
            <person name="Coutinho P.M."/>
            <person name="Cullen D."/>
            <person name="Cullen D."/>
            <person name="Gathman A."/>
            <person name="Goodell B."/>
            <person name="Henrissat B."/>
            <person name="Ihrmark K."/>
            <person name="Kauserud H."/>
            <person name="Kohler A."/>
            <person name="LaButti K."/>
            <person name="Lapidus A."/>
            <person name="Lavin J.L."/>
            <person name="Lee Y.-H."/>
            <person name="Lindquist E."/>
            <person name="Lilly W."/>
            <person name="Lucas S."/>
            <person name="Morin E."/>
            <person name="Murat C."/>
            <person name="Oguiza J.A."/>
            <person name="Park J."/>
            <person name="Pisabarro A.G."/>
            <person name="Riley R."/>
            <person name="Rosling A."/>
            <person name="Salamov A."/>
            <person name="Schmidt O."/>
            <person name="Schmutz J."/>
            <person name="Skrede I."/>
            <person name="Stenlid J."/>
            <person name="Wiebenga A."/>
            <person name="Xie X."/>
            <person name="Kues U."/>
            <person name="Hibbett D.S."/>
            <person name="Hoffmeister D."/>
            <person name="Hogberg N."/>
            <person name="Martin F."/>
            <person name="Grigoriev I.V."/>
            <person name="Watkinson S.C."/>
        </authorList>
    </citation>
    <scope>NUCLEOTIDE SEQUENCE</scope>
    <source>
        <strain evidence="3">S7.9</strain>
    </source>
</reference>
<accession>F8NI17</accession>
<dbReference type="PANTHER" id="PTHR32470">
    <property type="entry name" value="ADH DEHYDROGENASE [UBIQUINONE] 1 ALPHA SUBCOMPLEX ASSEMBLY FACTOR 2"/>
    <property type="match status" value="1"/>
</dbReference>
<dbReference type="KEGG" id="sla:SERLADRAFT_457930"/>